<proteinExistence type="predicted"/>
<accession>A0ABY9XB86</accession>
<evidence type="ECO:0000313" key="3">
    <source>
        <dbReference type="Proteomes" id="UP001611383"/>
    </source>
</evidence>
<sequence length="70" mass="8042">MLSAATVLARTAADRRSWRCWAALRERSWWAGIPQGRAQVGCWSHARRKFFKALPVAPEAQQAMDFIREL</sequence>
<feature type="domain" description="Transposase IS66 central" evidence="1">
    <location>
        <begin position="36"/>
        <end position="70"/>
    </location>
</feature>
<organism evidence="2 3">
    <name type="scientific">Archangium minus</name>
    <dbReference type="NCBI Taxonomy" id="83450"/>
    <lineage>
        <taxon>Bacteria</taxon>
        <taxon>Pseudomonadati</taxon>
        <taxon>Myxococcota</taxon>
        <taxon>Myxococcia</taxon>
        <taxon>Myxococcales</taxon>
        <taxon>Cystobacterineae</taxon>
        <taxon>Archangiaceae</taxon>
        <taxon>Archangium</taxon>
    </lineage>
</organism>
<evidence type="ECO:0000259" key="1">
    <source>
        <dbReference type="Pfam" id="PF03050"/>
    </source>
</evidence>
<evidence type="ECO:0000313" key="2">
    <source>
        <dbReference type="EMBL" id="WNG52655.1"/>
    </source>
</evidence>
<gene>
    <name evidence="2" type="ORF">F0U60_29845</name>
</gene>
<dbReference type="InterPro" id="IPR004291">
    <property type="entry name" value="Transposase_IS66_central"/>
</dbReference>
<dbReference type="EMBL" id="CP043494">
    <property type="protein sequence ID" value="WNG52655.1"/>
    <property type="molecule type" value="Genomic_DNA"/>
</dbReference>
<reference evidence="2 3" key="1">
    <citation type="submission" date="2019-08" db="EMBL/GenBank/DDBJ databases">
        <title>Archangium and Cystobacter genomes.</title>
        <authorList>
            <person name="Chen I.-C.K."/>
            <person name="Wielgoss S."/>
        </authorList>
    </citation>
    <scope>NUCLEOTIDE SEQUENCE [LARGE SCALE GENOMIC DNA]</scope>
    <source>
        <strain evidence="2 3">Cbm 6</strain>
    </source>
</reference>
<dbReference type="Pfam" id="PF03050">
    <property type="entry name" value="DDE_Tnp_IS66"/>
    <property type="match status" value="1"/>
</dbReference>
<dbReference type="Proteomes" id="UP001611383">
    <property type="component" value="Chromosome"/>
</dbReference>
<name>A0ABY9XB86_9BACT</name>
<protein>
    <submittedName>
        <fullName evidence="2">Transposase</fullName>
    </submittedName>
</protein>
<keyword evidence="3" id="KW-1185">Reference proteome</keyword>